<protein>
    <submittedName>
        <fullName evidence="2">DUF4301 family protein</fullName>
    </submittedName>
</protein>
<sequence length="502" mass="56074">MEALSEKISIQGKSLPTVMDQINRFAKGFPYLSIVRPAQATDGVTVLSEGQIKRLGEHYLAQSNSLNIVKFVPASGAASRMFKKLFEFLDGDGYLAYNQDAEQFIKYLKNFPFYEDLDKSLAGIGSYVGLALQDKDFKLIISQFLNNSGLGYGSLPKGLLKFHRYEDHERTPVHEHFVEGLHYGVGKGGKVNLHFTVSKEHLEGFKAECDRVKSLLEKDHKITFEVTFSQQKPSTDTIAVNVDHTPFLKNDGSLLFRPGGHGALLSNLAEIDGDLIYIKNIDNVAGERASLISKEYKMAMGGLLLTIQQQIFDYLDALHEGRDGVKEEIEDFLQRELCVVLPENYWHSSLLEQRSFLVGKLERPIRVCGMVRNTGEPGGGPFWAKNPDGTVSLQIVEKAQIDPEKQDALLTESTHFNPVDLVCSIKRRDGSNFSLHQFTDQEAGLISEKSLNGKALKALELPGLWNGAMSDWNTIFVEVPLETFTPVKTINDLLRAEHQPVV</sequence>
<dbReference type="AlphaFoldDB" id="A0A514CLU4"/>
<keyword evidence="3" id="KW-1185">Reference proteome</keyword>
<organism evidence="2 3">
    <name type="scientific">Echinicola soli</name>
    <dbReference type="NCBI Taxonomy" id="2591634"/>
    <lineage>
        <taxon>Bacteria</taxon>
        <taxon>Pseudomonadati</taxon>
        <taxon>Bacteroidota</taxon>
        <taxon>Cytophagia</taxon>
        <taxon>Cytophagales</taxon>
        <taxon>Cyclobacteriaceae</taxon>
        <taxon>Echinicola</taxon>
    </lineage>
</organism>
<dbReference type="Pfam" id="PF14134">
    <property type="entry name" value="DUF4301"/>
    <property type="match status" value="1"/>
</dbReference>
<name>A0A514CLU4_9BACT</name>
<evidence type="ECO:0000259" key="1">
    <source>
        <dbReference type="Pfam" id="PF14134"/>
    </source>
</evidence>
<dbReference type="SUPFAM" id="SSF53448">
    <property type="entry name" value="Nucleotide-diphospho-sugar transferases"/>
    <property type="match status" value="1"/>
</dbReference>
<dbReference type="OrthoDB" id="5572060at2"/>
<dbReference type="Proteomes" id="UP000316614">
    <property type="component" value="Chromosome"/>
</dbReference>
<reference evidence="2 3" key="1">
    <citation type="submission" date="2019-06" db="EMBL/GenBank/DDBJ databases">
        <title>Echinicola alkalisoli sp. nov. isolated from saline soil.</title>
        <authorList>
            <person name="Sun J.-Q."/>
            <person name="Xu L."/>
        </authorList>
    </citation>
    <scope>NUCLEOTIDE SEQUENCE [LARGE SCALE GENOMIC DNA]</scope>
    <source>
        <strain evidence="2 3">LN3S3</strain>
    </source>
</reference>
<dbReference type="InterPro" id="IPR025393">
    <property type="entry name" value="DUF4301"/>
</dbReference>
<dbReference type="InterPro" id="IPR029044">
    <property type="entry name" value="Nucleotide-diphossugar_trans"/>
</dbReference>
<evidence type="ECO:0000313" key="3">
    <source>
        <dbReference type="Proteomes" id="UP000316614"/>
    </source>
</evidence>
<dbReference type="EMBL" id="CP041253">
    <property type="protein sequence ID" value="QDH80796.1"/>
    <property type="molecule type" value="Genomic_DNA"/>
</dbReference>
<feature type="domain" description="DUF4301" evidence="1">
    <location>
        <begin position="5"/>
        <end position="499"/>
    </location>
</feature>
<dbReference type="RefSeq" id="WP_141616017.1">
    <property type="nucleotide sequence ID" value="NZ_CP041253.1"/>
</dbReference>
<gene>
    <name evidence="2" type="ORF">FKX85_17815</name>
</gene>
<dbReference type="KEGG" id="echi:FKX85_17815"/>
<evidence type="ECO:0000313" key="2">
    <source>
        <dbReference type="EMBL" id="QDH80796.1"/>
    </source>
</evidence>
<accession>A0A514CLU4</accession>
<proteinExistence type="predicted"/>